<dbReference type="InterPro" id="IPR017907">
    <property type="entry name" value="Znf_RING_CS"/>
</dbReference>
<feature type="domain" description="SPX" evidence="6">
    <location>
        <begin position="1"/>
        <end position="302"/>
    </location>
</feature>
<dbReference type="EMBL" id="JAUIRO010000005">
    <property type="protein sequence ID" value="KAK0713859.1"/>
    <property type="molecule type" value="Genomic_DNA"/>
</dbReference>
<name>A0AA40ADN6_9PEZI</name>
<evidence type="ECO:0000259" key="6">
    <source>
        <dbReference type="PROSITE" id="PS51382"/>
    </source>
</evidence>
<keyword evidence="8" id="KW-1185">Reference proteome</keyword>
<dbReference type="SUPFAM" id="SSF57850">
    <property type="entry name" value="RING/U-box"/>
    <property type="match status" value="1"/>
</dbReference>
<dbReference type="PROSITE" id="PS00518">
    <property type="entry name" value="ZF_RING_1"/>
    <property type="match status" value="1"/>
</dbReference>
<comment type="caution">
    <text evidence="7">The sequence shown here is derived from an EMBL/GenBank/DDBJ whole genome shotgun (WGS) entry which is preliminary data.</text>
</comment>
<dbReference type="PANTHER" id="PTHR23327">
    <property type="entry name" value="RING FINGER PROTEIN 127"/>
    <property type="match status" value="1"/>
</dbReference>
<dbReference type="Pfam" id="PF00097">
    <property type="entry name" value="zf-C3HC4"/>
    <property type="match status" value="1"/>
</dbReference>
<keyword evidence="2 4" id="KW-0863">Zinc-finger</keyword>
<dbReference type="PROSITE" id="PS50089">
    <property type="entry name" value="ZF_RING_2"/>
    <property type="match status" value="1"/>
</dbReference>
<keyword evidence="1" id="KW-0479">Metal-binding</keyword>
<keyword evidence="3" id="KW-0862">Zinc</keyword>
<evidence type="ECO:0000256" key="1">
    <source>
        <dbReference type="ARBA" id="ARBA00022723"/>
    </source>
</evidence>
<evidence type="ECO:0000256" key="3">
    <source>
        <dbReference type="ARBA" id="ARBA00022833"/>
    </source>
</evidence>
<dbReference type="InterPro" id="IPR004331">
    <property type="entry name" value="SPX_dom"/>
</dbReference>
<dbReference type="AlphaFoldDB" id="A0AA40ADN6"/>
<evidence type="ECO:0000313" key="8">
    <source>
        <dbReference type="Proteomes" id="UP001172101"/>
    </source>
</evidence>
<dbReference type="SMART" id="SM00184">
    <property type="entry name" value="RING"/>
    <property type="match status" value="1"/>
</dbReference>
<dbReference type="GO" id="GO:0008270">
    <property type="term" value="F:zinc ion binding"/>
    <property type="evidence" value="ECO:0007669"/>
    <property type="project" value="UniProtKB-KW"/>
</dbReference>
<sequence length="452" mass="52193">MKFGHSFKEALEGAAYPSHWVERAIPYRELKKILIKVREELIKKGYDHDTLHHLLESRNAEYNLLAGDSQFLRPRLVVRPESNTSPLPLPELEPEPETEGFTTITSLAESSSALKLHGNEPLPQKQYQADQWGWVKIPLDADTRFFAVLQADVNELDKLQTKERQLMNDDIHVLGNEIFEVAKPRKGLFHLSKSDLYRWREIFELYLAAQVFFSTVETAGGTRTSEKARKQLVWFQDEVNKRRLLHRFKLEASAIAYSRFLSLNSALLKNLQFQELNQTAVTKIIKKFDKQTSLGIKDVFPKAMNSAHFIAECISKDICAQMSQEVLNIVPQVADYTCTICLSICWLPIQLDCRHTFCIRCMIKMQNRNKRLCPLCRANTVMLATEGMLSINPLFFPSPPLQTLVPHIDAKLMVFMERWFPKETKEKQTYNEIERRKELLGETDIDTGCSIM</sequence>
<dbReference type="Proteomes" id="UP001172101">
    <property type="component" value="Unassembled WGS sequence"/>
</dbReference>
<dbReference type="GeneID" id="85330994"/>
<evidence type="ECO:0000256" key="2">
    <source>
        <dbReference type="ARBA" id="ARBA00022771"/>
    </source>
</evidence>
<dbReference type="Pfam" id="PF03105">
    <property type="entry name" value="SPX"/>
    <property type="match status" value="1"/>
</dbReference>
<feature type="domain" description="RING-type" evidence="5">
    <location>
        <begin position="338"/>
        <end position="377"/>
    </location>
</feature>
<reference evidence="7" key="1">
    <citation type="submission" date="2023-06" db="EMBL/GenBank/DDBJ databases">
        <title>Genome-scale phylogeny and comparative genomics of the fungal order Sordariales.</title>
        <authorList>
            <consortium name="Lawrence Berkeley National Laboratory"/>
            <person name="Hensen N."/>
            <person name="Bonometti L."/>
            <person name="Westerberg I."/>
            <person name="Brannstrom I.O."/>
            <person name="Guillou S."/>
            <person name="Cros-Aarteil S."/>
            <person name="Calhoun S."/>
            <person name="Haridas S."/>
            <person name="Kuo A."/>
            <person name="Mondo S."/>
            <person name="Pangilinan J."/>
            <person name="Riley R."/>
            <person name="LaButti K."/>
            <person name="Andreopoulos B."/>
            <person name="Lipzen A."/>
            <person name="Chen C."/>
            <person name="Yanf M."/>
            <person name="Daum C."/>
            <person name="Ng V."/>
            <person name="Clum A."/>
            <person name="Steindorff A."/>
            <person name="Ohm R."/>
            <person name="Martin F."/>
            <person name="Silar P."/>
            <person name="Natvig D."/>
            <person name="Lalanne C."/>
            <person name="Gautier V."/>
            <person name="Ament-velasquez S.L."/>
            <person name="Kruys A."/>
            <person name="Hutchinson M.I."/>
            <person name="Powell A.J."/>
            <person name="Barry K."/>
            <person name="Miller A.N."/>
            <person name="Grigoriev I.V."/>
            <person name="Debuchy R."/>
            <person name="Gladieux P."/>
            <person name="Thoren M.H."/>
            <person name="Johannesson H."/>
        </authorList>
    </citation>
    <scope>NUCLEOTIDE SEQUENCE</scope>
    <source>
        <strain evidence="7">SMH2392-1A</strain>
    </source>
</reference>
<protein>
    <submittedName>
        <fullName evidence="7">SPX domain-containing protein</fullName>
    </submittedName>
</protein>
<dbReference type="PROSITE" id="PS51382">
    <property type="entry name" value="SPX"/>
    <property type="match status" value="1"/>
</dbReference>
<organism evidence="7 8">
    <name type="scientific">Lasiosphaeria miniovina</name>
    <dbReference type="NCBI Taxonomy" id="1954250"/>
    <lineage>
        <taxon>Eukaryota</taxon>
        <taxon>Fungi</taxon>
        <taxon>Dikarya</taxon>
        <taxon>Ascomycota</taxon>
        <taxon>Pezizomycotina</taxon>
        <taxon>Sordariomycetes</taxon>
        <taxon>Sordariomycetidae</taxon>
        <taxon>Sordariales</taxon>
        <taxon>Lasiosphaeriaceae</taxon>
        <taxon>Lasiosphaeria</taxon>
    </lineage>
</organism>
<dbReference type="InterPro" id="IPR018957">
    <property type="entry name" value="Znf_C3HC4_RING-type"/>
</dbReference>
<evidence type="ECO:0000259" key="5">
    <source>
        <dbReference type="PROSITE" id="PS50089"/>
    </source>
</evidence>
<accession>A0AA40ADN6</accession>
<dbReference type="InterPro" id="IPR013083">
    <property type="entry name" value="Znf_RING/FYVE/PHD"/>
</dbReference>
<dbReference type="PANTHER" id="PTHR23327:SF51">
    <property type="entry name" value="TRANSCRIPTIONAL REGULATOR OF YEAST FORM ADHERENCE 3"/>
    <property type="match status" value="1"/>
</dbReference>
<dbReference type="InterPro" id="IPR001841">
    <property type="entry name" value="Znf_RING"/>
</dbReference>
<dbReference type="RefSeq" id="XP_060295181.1">
    <property type="nucleotide sequence ID" value="XM_060447724.1"/>
</dbReference>
<proteinExistence type="predicted"/>
<gene>
    <name evidence="7" type="ORF">B0T26DRAFT_858711</name>
</gene>
<evidence type="ECO:0000256" key="4">
    <source>
        <dbReference type="PROSITE-ProRule" id="PRU00175"/>
    </source>
</evidence>
<dbReference type="Gene3D" id="3.30.40.10">
    <property type="entry name" value="Zinc/RING finger domain, C3HC4 (zinc finger)"/>
    <property type="match status" value="1"/>
</dbReference>
<evidence type="ECO:0000313" key="7">
    <source>
        <dbReference type="EMBL" id="KAK0713859.1"/>
    </source>
</evidence>